<name>A0A941IDA4_9BACI</name>
<dbReference type="AlphaFoldDB" id="A0A941IDA4"/>
<feature type="coiled-coil region" evidence="1">
    <location>
        <begin position="3"/>
        <end position="30"/>
    </location>
</feature>
<dbReference type="GO" id="GO:0003677">
    <property type="term" value="F:DNA binding"/>
    <property type="evidence" value="ECO:0007669"/>
    <property type="project" value="UniProtKB-KW"/>
</dbReference>
<accession>A0A941IDA4</accession>
<keyword evidence="1" id="KW-0175">Coiled coil</keyword>
<protein>
    <submittedName>
        <fullName evidence="2">DNA-binding response regulator</fullName>
    </submittedName>
</protein>
<evidence type="ECO:0000256" key="1">
    <source>
        <dbReference type="SAM" id="Coils"/>
    </source>
</evidence>
<dbReference type="RefSeq" id="WP_166531054.1">
    <property type="nucleotide sequence ID" value="NZ_CP115959.1"/>
</dbReference>
<keyword evidence="3" id="KW-1185">Reference proteome</keyword>
<sequence>MNKQEIKNALKDYNWMVKEIKRQRKILEDAGTSLVAQSGIESAMPKPEENTSDPVAREVIRRDKKYTWINRLEKKVSFIQERIPVITDERELAVLECLLDGMSVRAISNHMGLTTRHIQRIRNRIVSRMSQMSDMSDLLPEQKRCV</sequence>
<organism evidence="2 3">
    <name type="scientific">Virgibacillus salarius</name>
    <dbReference type="NCBI Taxonomy" id="447199"/>
    <lineage>
        <taxon>Bacteria</taxon>
        <taxon>Bacillati</taxon>
        <taxon>Bacillota</taxon>
        <taxon>Bacilli</taxon>
        <taxon>Bacillales</taxon>
        <taxon>Bacillaceae</taxon>
        <taxon>Virgibacillus</taxon>
    </lineage>
</organism>
<evidence type="ECO:0000313" key="2">
    <source>
        <dbReference type="EMBL" id="MBR7798346.1"/>
    </source>
</evidence>
<dbReference type="EMBL" id="JAGSOT010000123">
    <property type="protein sequence ID" value="MBR7798346.1"/>
    <property type="molecule type" value="Genomic_DNA"/>
</dbReference>
<comment type="caution">
    <text evidence="2">The sequence shown here is derived from an EMBL/GenBank/DDBJ whole genome shotgun (WGS) entry which is preliminary data.</text>
</comment>
<reference evidence="2" key="1">
    <citation type="submission" date="2021-04" db="EMBL/GenBank/DDBJ databases">
        <title>Isolation and polyphasic classification of algal microorganism.</title>
        <authorList>
            <person name="Wang S."/>
        </authorList>
    </citation>
    <scope>NUCLEOTIDE SEQUENCE</scope>
    <source>
        <strain evidence="2">720a</strain>
    </source>
</reference>
<proteinExistence type="predicted"/>
<keyword evidence="2" id="KW-0238">DNA-binding</keyword>
<evidence type="ECO:0000313" key="3">
    <source>
        <dbReference type="Proteomes" id="UP000675284"/>
    </source>
</evidence>
<gene>
    <name evidence="2" type="ORF">KCX74_20335</name>
</gene>
<dbReference type="Proteomes" id="UP000675284">
    <property type="component" value="Unassembled WGS sequence"/>
</dbReference>